<dbReference type="AlphaFoldDB" id="A0A8S4QF35"/>
<dbReference type="InterPro" id="IPR036770">
    <property type="entry name" value="Ankyrin_rpt-contain_sf"/>
</dbReference>
<sequence>MKGEINTAANFQAEDLESKNATDLDCLANSLNSLNAKSAEIKDKRNDVPFSSRKSNSHVLELFSSENVEINIPDETPCAARSESGIAVIFRGIAGLFKGRNSMDVTLYQSKVQRSSAIDYSTTESIGLRLLNICKGEEDISFDQEINFLYKEGYLYDVLLLQDEENHDTPLHVAIKRNRTCFVEKLLCILKEPYCSSEFYKRKYFEHKQENEKPLFKVINTNNKDGKDAITLAIESNNSECISALFNYLTRENINRRKDVENEYTPLHEAMLLNKNEAIKELLKSKDIDTELIDKESYKAYNYANNKEAIELFIQHYSSKISELRIKLEDNNKKLARIKCVLNKTKLTCVCLAAFGSCFRMYRNSHDIINEENKERVMLPLASLIRELADLIIECKICGNLDTKSPCSICTNPKRDTKLMCVVEELGDLWAFEKGNIYSDGVRDTYSWLIKKSRSIALDFIALFNKEYADSKRIGYILKDIKIDLGLQVPNLEVKKLKEFDFKSNDLLLTKSDINFHNTDLLKDIIIKPDFSKIIRELNQDEYARYKDPDFSKIIRELNQDEYARYEDIIIKPYFNFSEITRKFNLDEYEYARYKDIIIKPNFSKIIRKLNQDEYVRYIDNLSFIFPLMLVYKNFVHSDWVSDKYGNSALIELIKTCDSRKIMEEKIDLWKEKGKLTIDISLDAGSLAYINGMFPLIQKAIKNRSFIIQNYSGLYESGIEQLVTEFKDCKSLKETQEVIDDLTQNYVQYMERCIEEKTGIKTITYDPCGVLDPHKDLMCFKKLISLVRFRKKEDEQLPKVITWENDCLGYKQVASKFSSIIKTIGKSFSIVSLEGYDKWGKTFFLKEWVKDLEQQNEIAAYYSAWDISALDQPLPSFLHFLFEDLFASYKVKRSVIQQFKNINQELFSLNTLGKLISKSPLAMLSVFLDAAKEADKKDIGFVLGELNLLQRRKENIRDFKIQLADVVNKIRKDKNIYIMVDDLDICRPKFIVDFLESIKYMLDVEGLVFIISVSQDKSNVQRAISTILGPNFSLKSFTDLSLHLPKQPTEQFIRKLFESSELPKKSKSLIIDSFIFYAESFSLSLQAIQYCIRRIKLCFLNHAKEELLDPNLFTFLVILQSVNTDLYEELYSSPQKVLEKIESDLMPNGQEEWKKLKISLETTFKKKESKTNKSLKQIRDIIF</sequence>
<name>A0A8S4QF35_9NEOP</name>
<feature type="domain" description="RecR protein" evidence="1">
    <location>
        <begin position="395"/>
        <end position="416"/>
    </location>
</feature>
<dbReference type="InterPro" id="IPR023627">
    <property type="entry name" value="Rcmb_RecR"/>
</dbReference>
<dbReference type="EMBL" id="CAKXAJ010005785">
    <property type="protein sequence ID" value="CAH2209405.1"/>
    <property type="molecule type" value="Genomic_DNA"/>
</dbReference>
<comment type="caution">
    <text evidence="2">The sequence shown here is derived from an EMBL/GenBank/DDBJ whole genome shotgun (WGS) entry which is preliminary data.</text>
</comment>
<dbReference type="InterPro" id="IPR011646">
    <property type="entry name" value="KAP_P-loop"/>
</dbReference>
<dbReference type="PANTHER" id="PTHR24118">
    <property type="entry name" value="POTE ANKYRIN DOMAIN"/>
    <property type="match status" value="1"/>
</dbReference>
<dbReference type="PANTHER" id="PTHR24118:SF100">
    <property type="entry name" value="FYVE-TYPE DOMAIN-CONTAINING PROTEIN"/>
    <property type="match status" value="1"/>
</dbReference>
<dbReference type="Pfam" id="PF02132">
    <property type="entry name" value="RecR_ZnF"/>
    <property type="match status" value="1"/>
</dbReference>
<evidence type="ECO:0000313" key="2">
    <source>
        <dbReference type="EMBL" id="CAH2209405.1"/>
    </source>
</evidence>
<dbReference type="Pfam" id="PF07693">
    <property type="entry name" value="KAP_NTPase"/>
    <property type="match status" value="1"/>
</dbReference>
<dbReference type="InterPro" id="IPR015967">
    <property type="entry name" value="Rcmb_RecR_Znf"/>
</dbReference>
<organism evidence="2 3">
    <name type="scientific">Pararge aegeria aegeria</name>
    <dbReference type="NCBI Taxonomy" id="348720"/>
    <lineage>
        <taxon>Eukaryota</taxon>
        <taxon>Metazoa</taxon>
        <taxon>Ecdysozoa</taxon>
        <taxon>Arthropoda</taxon>
        <taxon>Hexapoda</taxon>
        <taxon>Insecta</taxon>
        <taxon>Pterygota</taxon>
        <taxon>Neoptera</taxon>
        <taxon>Endopterygota</taxon>
        <taxon>Lepidoptera</taxon>
        <taxon>Glossata</taxon>
        <taxon>Ditrysia</taxon>
        <taxon>Papilionoidea</taxon>
        <taxon>Nymphalidae</taxon>
        <taxon>Satyrinae</taxon>
        <taxon>Satyrini</taxon>
        <taxon>Parargina</taxon>
        <taxon>Pararge</taxon>
    </lineage>
</organism>
<dbReference type="Gene3D" id="1.25.40.20">
    <property type="entry name" value="Ankyrin repeat-containing domain"/>
    <property type="match status" value="1"/>
</dbReference>
<gene>
    <name evidence="2" type="primary">jg24900</name>
    <name evidence="2" type="ORF">PAEG_LOCUS1804</name>
</gene>
<dbReference type="SUPFAM" id="SSF111304">
    <property type="entry name" value="Recombination protein RecR"/>
    <property type="match status" value="1"/>
</dbReference>
<dbReference type="Pfam" id="PF12796">
    <property type="entry name" value="Ank_2"/>
    <property type="match status" value="1"/>
</dbReference>
<dbReference type="GO" id="GO:0046872">
    <property type="term" value="F:metal ion binding"/>
    <property type="evidence" value="ECO:0007669"/>
    <property type="project" value="InterPro"/>
</dbReference>
<accession>A0A8S4QF35</accession>
<dbReference type="InterPro" id="IPR002110">
    <property type="entry name" value="Ankyrin_rpt"/>
</dbReference>
<dbReference type="OrthoDB" id="6773162at2759"/>
<reference evidence="2" key="1">
    <citation type="submission" date="2022-03" db="EMBL/GenBank/DDBJ databases">
        <authorList>
            <person name="Lindestad O."/>
        </authorList>
    </citation>
    <scope>NUCLEOTIDE SEQUENCE</scope>
</reference>
<dbReference type="GO" id="GO:0006281">
    <property type="term" value="P:DNA repair"/>
    <property type="evidence" value="ECO:0007669"/>
    <property type="project" value="InterPro"/>
</dbReference>
<dbReference type="Proteomes" id="UP000838756">
    <property type="component" value="Unassembled WGS sequence"/>
</dbReference>
<dbReference type="SUPFAM" id="SSF48403">
    <property type="entry name" value="Ankyrin repeat"/>
    <property type="match status" value="1"/>
</dbReference>
<protein>
    <submittedName>
        <fullName evidence="2">Jg24900 protein</fullName>
    </submittedName>
</protein>
<dbReference type="SMART" id="SM00248">
    <property type="entry name" value="ANK"/>
    <property type="match status" value="3"/>
</dbReference>
<dbReference type="InterPro" id="IPR027417">
    <property type="entry name" value="P-loop_NTPase"/>
</dbReference>
<evidence type="ECO:0000313" key="3">
    <source>
        <dbReference type="Proteomes" id="UP000838756"/>
    </source>
</evidence>
<dbReference type="GO" id="GO:0006310">
    <property type="term" value="P:DNA recombination"/>
    <property type="evidence" value="ECO:0007669"/>
    <property type="project" value="InterPro"/>
</dbReference>
<evidence type="ECO:0000259" key="1">
    <source>
        <dbReference type="PROSITE" id="PS01300"/>
    </source>
</evidence>
<proteinExistence type="predicted"/>
<dbReference type="PROSITE" id="PS01300">
    <property type="entry name" value="RECR"/>
    <property type="match status" value="1"/>
</dbReference>
<keyword evidence="3" id="KW-1185">Reference proteome</keyword>
<dbReference type="SUPFAM" id="SSF52540">
    <property type="entry name" value="P-loop containing nucleoside triphosphate hydrolases"/>
    <property type="match status" value="1"/>
</dbReference>